<accession>A0ABT1YER3</accession>
<dbReference type="RefSeq" id="WP_258213291.1">
    <property type="nucleotide sequence ID" value="NZ_JANQBD010000007.1"/>
</dbReference>
<dbReference type="SUPFAM" id="SSF51197">
    <property type="entry name" value="Clavaminate synthase-like"/>
    <property type="match status" value="1"/>
</dbReference>
<evidence type="ECO:0000313" key="2">
    <source>
        <dbReference type="Proteomes" id="UP001300012"/>
    </source>
</evidence>
<evidence type="ECO:0000313" key="1">
    <source>
        <dbReference type="EMBL" id="MCR8631690.1"/>
    </source>
</evidence>
<dbReference type="NCBIfam" id="TIGR00022">
    <property type="entry name" value="YhcH/YjgK/YiaL family protein"/>
    <property type="match status" value="1"/>
</dbReference>
<proteinExistence type="predicted"/>
<dbReference type="Gene3D" id="2.60.120.370">
    <property type="entry name" value="YhcH/YjgK/YiaL"/>
    <property type="match status" value="1"/>
</dbReference>
<dbReference type="EMBL" id="JANQBD010000007">
    <property type="protein sequence ID" value="MCR8631690.1"/>
    <property type="molecule type" value="Genomic_DNA"/>
</dbReference>
<reference evidence="1 2" key="1">
    <citation type="submission" date="2022-08" db="EMBL/GenBank/DDBJ databases">
        <title>Paenibacillus endoradicis sp. nov., Paenibacillus radicibacter sp. nov and Paenibacillus pararadicis sp. nov., three cold-adapted plant growth-promoting bacteria isolated from root of Larix gmelinii in Great Khingan.</title>
        <authorList>
            <person name="Xue H."/>
        </authorList>
    </citation>
    <scope>NUCLEOTIDE SEQUENCE [LARGE SCALE GENOMIC DNA]</scope>
    <source>
        <strain evidence="1 2">N5-1-1-5</strain>
    </source>
</reference>
<organism evidence="1 2">
    <name type="scientific">Paenibacillus radicis</name>
    <name type="common">ex Xue et al. 2023</name>
    <dbReference type="NCBI Taxonomy" id="2972489"/>
    <lineage>
        <taxon>Bacteria</taxon>
        <taxon>Bacillati</taxon>
        <taxon>Bacillota</taxon>
        <taxon>Bacilli</taxon>
        <taxon>Bacillales</taxon>
        <taxon>Paenibacillaceae</taxon>
        <taxon>Paenibacillus</taxon>
    </lineage>
</organism>
<protein>
    <submittedName>
        <fullName evidence="1">YhcH/YjgK/YiaL family protein</fullName>
    </submittedName>
</protein>
<dbReference type="Proteomes" id="UP001300012">
    <property type="component" value="Unassembled WGS sequence"/>
</dbReference>
<dbReference type="Pfam" id="PF04074">
    <property type="entry name" value="DUF386"/>
    <property type="match status" value="1"/>
</dbReference>
<dbReference type="PANTHER" id="PTHR34986">
    <property type="entry name" value="EVOLVED BETA-GALACTOSIDASE SUBUNIT BETA"/>
    <property type="match status" value="1"/>
</dbReference>
<keyword evidence="2" id="KW-1185">Reference proteome</keyword>
<name>A0ABT1YER3_9BACL</name>
<comment type="caution">
    <text evidence="1">The sequence shown here is derived from an EMBL/GenBank/DDBJ whole genome shotgun (WGS) entry which is preliminary data.</text>
</comment>
<dbReference type="InterPro" id="IPR004375">
    <property type="entry name" value="NanQ/TabA/YiaL"/>
</dbReference>
<dbReference type="PANTHER" id="PTHR34986:SF1">
    <property type="entry name" value="PROTEIN YIAL"/>
    <property type="match status" value="1"/>
</dbReference>
<gene>
    <name evidence="1" type="ORF">NV381_10790</name>
</gene>
<sequence>MIIDHINNASLYYGLNGKFAAAFQYLQEHALDGMDPGKYEIQGSELFLMIQSYDTRRQEEGFWEAHRSYIDIQIMLEGTERMGYAYAGHLTTTEDHLDEKDYKVLEGDGGFVDVKEHCFVIFYPDDAHMPCLAAAYGSAPVKKAVFKVKI</sequence>
<dbReference type="InterPro" id="IPR037012">
    <property type="entry name" value="NanQ/TabA/YiaL_sf"/>
</dbReference>